<feature type="region of interest" description="Disordered" evidence="1">
    <location>
        <begin position="188"/>
        <end position="255"/>
    </location>
</feature>
<feature type="compositionally biased region" description="Low complexity" evidence="1">
    <location>
        <begin position="190"/>
        <end position="204"/>
    </location>
</feature>
<evidence type="ECO:0000313" key="4">
    <source>
        <dbReference type="Proteomes" id="UP000198287"/>
    </source>
</evidence>
<evidence type="ECO:0000313" key="3">
    <source>
        <dbReference type="EMBL" id="OXA64166.1"/>
    </source>
</evidence>
<organism evidence="3 4">
    <name type="scientific">Folsomia candida</name>
    <name type="common">Springtail</name>
    <dbReference type="NCBI Taxonomy" id="158441"/>
    <lineage>
        <taxon>Eukaryota</taxon>
        <taxon>Metazoa</taxon>
        <taxon>Ecdysozoa</taxon>
        <taxon>Arthropoda</taxon>
        <taxon>Hexapoda</taxon>
        <taxon>Collembola</taxon>
        <taxon>Entomobryomorpha</taxon>
        <taxon>Isotomoidea</taxon>
        <taxon>Isotomidae</taxon>
        <taxon>Proisotominae</taxon>
        <taxon>Folsomia</taxon>
    </lineage>
</organism>
<sequence>MRVKPLKYHLLIHLLSTVVVVVVFQDFYSQCDLHFCLDAYPRSSSSYHPSKFQRSVFPHLENFGINENSEFRTRREDDDESDPVENHVDEEVENNEIDQDSHPEKESDGTEVVSGEDEGQNDDEEAYSSYDGLSSLDGDDYNHESLETSSSEDDSPPHEDTITSAATSAAGSFLGGVMKGIQGDYSNIVGETAPTEETTVAADEATTEEVTTEAGAEETTTETPSDDATTPETPADDATTTEAPADDATTEAAAK</sequence>
<evidence type="ECO:0000256" key="2">
    <source>
        <dbReference type="SAM" id="SignalP"/>
    </source>
</evidence>
<dbReference type="AlphaFoldDB" id="A0A226F5J2"/>
<evidence type="ECO:0000256" key="1">
    <source>
        <dbReference type="SAM" id="MobiDB-lite"/>
    </source>
</evidence>
<feature type="compositionally biased region" description="Basic and acidic residues" evidence="1">
    <location>
        <begin position="99"/>
        <end position="108"/>
    </location>
</feature>
<name>A0A226F5J2_FOLCA</name>
<gene>
    <name evidence="3" type="ORF">Fcan01_00612</name>
</gene>
<accession>A0A226F5J2</accession>
<feature type="signal peptide" evidence="2">
    <location>
        <begin position="1"/>
        <end position="24"/>
    </location>
</feature>
<feature type="chain" id="PRO_5012895172" evidence="2">
    <location>
        <begin position="25"/>
        <end position="255"/>
    </location>
</feature>
<feature type="compositionally biased region" description="Low complexity" evidence="1">
    <location>
        <begin position="221"/>
        <end position="243"/>
    </location>
</feature>
<keyword evidence="4" id="KW-1185">Reference proteome</keyword>
<feature type="compositionally biased region" description="Acidic residues" evidence="1">
    <location>
        <begin position="114"/>
        <end position="126"/>
    </location>
</feature>
<feature type="region of interest" description="Disordered" evidence="1">
    <location>
        <begin position="68"/>
        <end position="167"/>
    </location>
</feature>
<feature type="compositionally biased region" description="Low complexity" evidence="1">
    <location>
        <begin position="127"/>
        <end position="136"/>
    </location>
</feature>
<keyword evidence="2" id="KW-0732">Signal</keyword>
<reference evidence="3 4" key="1">
    <citation type="submission" date="2015-12" db="EMBL/GenBank/DDBJ databases">
        <title>The genome of Folsomia candida.</title>
        <authorList>
            <person name="Faddeeva A."/>
            <person name="Derks M.F."/>
            <person name="Anvar Y."/>
            <person name="Smit S."/>
            <person name="Van Straalen N."/>
            <person name="Roelofs D."/>
        </authorList>
    </citation>
    <scope>NUCLEOTIDE SEQUENCE [LARGE SCALE GENOMIC DNA]</scope>
    <source>
        <strain evidence="3 4">VU population</strain>
        <tissue evidence="3">Whole body</tissue>
    </source>
</reference>
<dbReference type="EMBL" id="LNIX01000001">
    <property type="protein sequence ID" value="OXA64166.1"/>
    <property type="molecule type" value="Genomic_DNA"/>
</dbReference>
<feature type="compositionally biased region" description="Acidic residues" evidence="1">
    <location>
        <begin position="205"/>
        <end position="220"/>
    </location>
</feature>
<dbReference type="Proteomes" id="UP000198287">
    <property type="component" value="Unassembled WGS sequence"/>
</dbReference>
<proteinExistence type="predicted"/>
<comment type="caution">
    <text evidence="3">The sequence shown here is derived from an EMBL/GenBank/DDBJ whole genome shotgun (WGS) entry which is preliminary data.</text>
</comment>
<protein>
    <submittedName>
        <fullName evidence="3">Uncharacterized protein</fullName>
    </submittedName>
</protein>